<dbReference type="GO" id="GO:0016020">
    <property type="term" value="C:membrane"/>
    <property type="evidence" value="ECO:0007669"/>
    <property type="project" value="TreeGrafter"/>
</dbReference>
<dbReference type="PANTHER" id="PTHR10938">
    <property type="entry name" value="TRANSLATION INITIATION FACTOR IF-3"/>
    <property type="match status" value="1"/>
</dbReference>
<accession>A0A1M5J0D2</accession>
<dbReference type="AlphaFoldDB" id="A0A1M5J0D2"/>
<comment type="subunit">
    <text evidence="4">Monomer.</text>
</comment>
<comment type="function">
    <text evidence="4">IF-3 binds to the 30S ribosomal subunit and shifts the equilibrium between 70S ribosomes and their 50S and 30S subunits in favor of the free subunits, thus enhancing the availability of 30S subunits on which protein synthesis initiation begins.</text>
</comment>
<dbReference type="Pfam" id="PF05198">
    <property type="entry name" value="IF3_N"/>
    <property type="match status" value="1"/>
</dbReference>
<dbReference type="GO" id="GO:0005829">
    <property type="term" value="C:cytosol"/>
    <property type="evidence" value="ECO:0007669"/>
    <property type="project" value="TreeGrafter"/>
</dbReference>
<dbReference type="GO" id="GO:0043022">
    <property type="term" value="F:ribosome binding"/>
    <property type="evidence" value="ECO:0007669"/>
    <property type="project" value="TreeGrafter"/>
</dbReference>
<gene>
    <name evidence="4" type="primary">infC</name>
    <name evidence="8" type="ORF">SAMN05444169_1921</name>
</gene>
<sequence length="246" mass="27712">MTGSALAERRLGLYVGGSEHFVPFRVVWRDQNASHLMLFAVSCASLLARSALFLQTTHLVHNLGELPIRRPNRAPPAATKDGPRTNDEIRNATIQLIDQNGTNHGTVETVAAIKMALEAGMDLVEISPNTAPPVCKIMDYGKFKYSAQKKAAEARKKQKVVEIKEIKLRPMIDDHDYEVKMRAMQRFFEEGDKVKITLRYRGREMAHQEIGTKLLDKVKADVAEYAKVEQDARFEGRQVVMVLAPR</sequence>
<keyword evidence="2 4" id="KW-0396">Initiation factor</keyword>
<dbReference type="HAMAP" id="MF_00080">
    <property type="entry name" value="IF_3"/>
    <property type="match status" value="1"/>
</dbReference>
<evidence type="ECO:0000259" key="6">
    <source>
        <dbReference type="Pfam" id="PF00707"/>
    </source>
</evidence>
<dbReference type="SUPFAM" id="SSF55200">
    <property type="entry name" value="Translation initiation factor IF3, C-terminal domain"/>
    <property type="match status" value="1"/>
</dbReference>
<protein>
    <recommendedName>
        <fullName evidence="4 5">Translation initiation factor IF-3</fullName>
    </recommendedName>
</protein>
<dbReference type="GO" id="GO:0003743">
    <property type="term" value="F:translation initiation factor activity"/>
    <property type="evidence" value="ECO:0007669"/>
    <property type="project" value="UniProtKB-UniRule"/>
</dbReference>
<dbReference type="InterPro" id="IPR001288">
    <property type="entry name" value="Translation_initiation_fac_3"/>
</dbReference>
<organism evidence="8 9">
    <name type="scientific">Bradyrhizobium erythrophlei</name>
    <dbReference type="NCBI Taxonomy" id="1437360"/>
    <lineage>
        <taxon>Bacteria</taxon>
        <taxon>Pseudomonadati</taxon>
        <taxon>Pseudomonadota</taxon>
        <taxon>Alphaproteobacteria</taxon>
        <taxon>Hyphomicrobiales</taxon>
        <taxon>Nitrobacteraceae</taxon>
        <taxon>Bradyrhizobium</taxon>
    </lineage>
</organism>
<dbReference type="SUPFAM" id="SSF54364">
    <property type="entry name" value="Translation initiation factor IF3, N-terminal domain"/>
    <property type="match status" value="1"/>
</dbReference>
<comment type="subcellular location">
    <subcellularLocation>
        <location evidence="4">Cytoplasm</location>
    </subcellularLocation>
</comment>
<name>A0A1M5J0D2_9BRAD</name>
<dbReference type="Gene3D" id="3.10.20.80">
    <property type="entry name" value="Translation initiation factor 3 (IF-3), N-terminal domain"/>
    <property type="match status" value="1"/>
</dbReference>
<dbReference type="NCBIfam" id="TIGR00168">
    <property type="entry name" value="infC"/>
    <property type="match status" value="1"/>
</dbReference>
<evidence type="ECO:0000256" key="5">
    <source>
        <dbReference type="NCBIfam" id="TIGR00168"/>
    </source>
</evidence>
<dbReference type="Pfam" id="PF00707">
    <property type="entry name" value="IF3_C"/>
    <property type="match status" value="1"/>
</dbReference>
<dbReference type="PANTHER" id="PTHR10938:SF0">
    <property type="entry name" value="TRANSLATION INITIATION FACTOR IF-3, MITOCHONDRIAL"/>
    <property type="match status" value="1"/>
</dbReference>
<keyword evidence="3 4" id="KW-0648">Protein biosynthesis</keyword>
<evidence type="ECO:0000256" key="3">
    <source>
        <dbReference type="ARBA" id="ARBA00022917"/>
    </source>
</evidence>
<dbReference type="FunFam" id="3.30.110.10:FF:000001">
    <property type="entry name" value="Translation initiation factor IF-3"/>
    <property type="match status" value="1"/>
</dbReference>
<evidence type="ECO:0000313" key="9">
    <source>
        <dbReference type="Proteomes" id="UP000190675"/>
    </source>
</evidence>
<feature type="domain" description="Translation initiation factor 3 C-terminal" evidence="6">
    <location>
        <begin position="161"/>
        <end position="245"/>
    </location>
</feature>
<dbReference type="InterPro" id="IPR019814">
    <property type="entry name" value="Translation_initiation_fac_3_N"/>
</dbReference>
<dbReference type="EMBL" id="LT670818">
    <property type="protein sequence ID" value="SHG34016.1"/>
    <property type="molecule type" value="Genomic_DNA"/>
</dbReference>
<comment type="similarity">
    <text evidence="1 4">Belongs to the IF-3 family.</text>
</comment>
<reference evidence="8 9" key="1">
    <citation type="submission" date="2016-11" db="EMBL/GenBank/DDBJ databases">
        <authorList>
            <person name="Jaros S."/>
            <person name="Januszkiewicz K."/>
            <person name="Wedrychowicz H."/>
        </authorList>
    </citation>
    <scope>NUCLEOTIDE SEQUENCE [LARGE SCALE GENOMIC DNA]</scope>
    <source>
        <strain evidence="8 9">GAS242</strain>
    </source>
</reference>
<dbReference type="InterPro" id="IPR036787">
    <property type="entry name" value="T_IF-3_N_sf"/>
</dbReference>
<dbReference type="GO" id="GO:0032790">
    <property type="term" value="P:ribosome disassembly"/>
    <property type="evidence" value="ECO:0007669"/>
    <property type="project" value="TreeGrafter"/>
</dbReference>
<dbReference type="Proteomes" id="UP000190675">
    <property type="component" value="Chromosome I"/>
</dbReference>
<dbReference type="InterPro" id="IPR036788">
    <property type="entry name" value="T_IF-3_C_sf"/>
</dbReference>
<proteinExistence type="inferred from homology"/>
<dbReference type="Gene3D" id="3.30.110.10">
    <property type="entry name" value="Translation initiation factor 3 (IF-3), C-terminal domain"/>
    <property type="match status" value="1"/>
</dbReference>
<dbReference type="InterPro" id="IPR019815">
    <property type="entry name" value="Translation_initiation_fac_3_C"/>
</dbReference>
<evidence type="ECO:0000256" key="1">
    <source>
        <dbReference type="ARBA" id="ARBA00005439"/>
    </source>
</evidence>
<evidence type="ECO:0000256" key="2">
    <source>
        <dbReference type="ARBA" id="ARBA00022540"/>
    </source>
</evidence>
<evidence type="ECO:0000259" key="7">
    <source>
        <dbReference type="Pfam" id="PF05198"/>
    </source>
</evidence>
<keyword evidence="4" id="KW-0963">Cytoplasm</keyword>
<evidence type="ECO:0000256" key="4">
    <source>
        <dbReference type="HAMAP-Rule" id="MF_00080"/>
    </source>
</evidence>
<feature type="domain" description="Translation initiation factor 3 N-terminal" evidence="7">
    <location>
        <begin position="85"/>
        <end position="154"/>
    </location>
</feature>
<evidence type="ECO:0000313" key="8">
    <source>
        <dbReference type="EMBL" id="SHG34016.1"/>
    </source>
</evidence>